<dbReference type="Pfam" id="PF21448">
    <property type="entry name" value="DNMK"/>
    <property type="match status" value="1"/>
</dbReference>
<dbReference type="GO" id="GO:0016301">
    <property type="term" value="F:kinase activity"/>
    <property type="evidence" value="ECO:0007669"/>
    <property type="project" value="UniProtKB-KW"/>
</dbReference>
<dbReference type="Gene3D" id="3.40.50.300">
    <property type="entry name" value="P-loop containing nucleotide triphosphate hydrolases"/>
    <property type="match status" value="1"/>
</dbReference>
<protein>
    <submittedName>
        <fullName evidence="1">Deoxynucleotide monophosphate kinase</fullName>
    </submittedName>
</protein>
<sequence>MLLTHPHVTAFALADPLKVGCQALFGLTDAETWNDDLKEKPIALWGKSPREFFQAVGTEWMRHHNPEHWLMRAEQEINRSVDRTADAVDGAALAGEDAPFALAAQAFFDFTAAQVSDPVQLDTLDTQWGLTPRSAINLLKHHAHAAYPDFEQLRSQRPVTALKHRSQIPADARTIIIKDIRFENEAAFLRSHNGKIWHIKRPDLPKVKAHSSEDGIVQAPEDVLILNNQGLEELRAAVEKAWSDQQAFQAEQSQQLQA</sequence>
<dbReference type="EMBL" id="WKAT01000020">
    <property type="protein sequence ID" value="MCF5545440.1"/>
    <property type="molecule type" value="Genomic_DNA"/>
</dbReference>
<evidence type="ECO:0000313" key="1">
    <source>
        <dbReference type="EMBL" id="MCF5545440.1"/>
    </source>
</evidence>
<keyword evidence="1" id="KW-0808">Transferase</keyword>
<proteinExistence type="predicted"/>
<reference evidence="1 2" key="1">
    <citation type="submission" date="2019-11" db="EMBL/GenBank/DDBJ databases">
        <title>Epiphytic Pseudomonas syringae from cherry orchards.</title>
        <authorList>
            <person name="Hulin M.T."/>
        </authorList>
    </citation>
    <scope>NUCLEOTIDE SEQUENCE [LARGE SCALE GENOMIC DNA]</scope>
    <source>
        <strain evidence="1 2">PA-3-2A</strain>
    </source>
</reference>
<keyword evidence="1" id="KW-0418">Kinase</keyword>
<evidence type="ECO:0000313" key="2">
    <source>
        <dbReference type="Proteomes" id="UP000814158"/>
    </source>
</evidence>
<comment type="caution">
    <text evidence="1">The sequence shown here is derived from an EMBL/GenBank/DDBJ whole genome shotgun (WGS) entry which is preliminary data.</text>
</comment>
<dbReference type="Proteomes" id="UP000814158">
    <property type="component" value="Unassembled WGS sequence"/>
</dbReference>
<accession>A0ABS9GLT8</accession>
<keyword evidence="2" id="KW-1185">Reference proteome</keyword>
<dbReference type="InterPro" id="IPR048444">
    <property type="entry name" value="DNMK"/>
</dbReference>
<dbReference type="InterPro" id="IPR027417">
    <property type="entry name" value="P-loop_NTPase"/>
</dbReference>
<organism evidence="1 2">
    <name type="scientific">Pseudomonas salomonii</name>
    <dbReference type="NCBI Taxonomy" id="191391"/>
    <lineage>
        <taxon>Bacteria</taxon>
        <taxon>Pseudomonadati</taxon>
        <taxon>Pseudomonadota</taxon>
        <taxon>Gammaproteobacteria</taxon>
        <taxon>Pseudomonadales</taxon>
        <taxon>Pseudomonadaceae</taxon>
        <taxon>Pseudomonas</taxon>
    </lineage>
</organism>
<name>A0ABS9GLT8_9PSED</name>
<gene>
    <name evidence="1" type="ORF">GIV68_11895</name>
</gene>
<dbReference type="RefSeq" id="WP_236371055.1">
    <property type="nucleotide sequence ID" value="NZ_WKAT01000020.1"/>
</dbReference>